<reference evidence="1" key="1">
    <citation type="journal article" date="2021" name="Microb. Physiol.">
        <title>Proteogenomic Insights into the Physiology of Marine, Sulfate-Reducing, Filamentous Desulfonema limicola and Desulfonema magnum.</title>
        <authorList>
            <person name="Schnaars V."/>
            <person name="Wohlbrand L."/>
            <person name="Scheve S."/>
            <person name="Hinrichs C."/>
            <person name="Reinhardt R."/>
            <person name="Rabus R."/>
        </authorList>
    </citation>
    <scope>NUCLEOTIDE SEQUENCE</scope>
    <source>
        <strain evidence="1">4be13</strain>
    </source>
</reference>
<protein>
    <submittedName>
        <fullName evidence="1">Uncharacterized protein</fullName>
    </submittedName>
</protein>
<keyword evidence="2" id="KW-1185">Reference proteome</keyword>
<gene>
    <name evidence="1" type="ORF">dnm_006070</name>
</gene>
<evidence type="ECO:0000313" key="1">
    <source>
        <dbReference type="EMBL" id="QTA84608.1"/>
    </source>
</evidence>
<accession>A0A975BG03</accession>
<sequence>METTFFRIIILFQCYKYAALTGLVGMPANLPLQICRPYGAWSAYASG</sequence>
<organism evidence="1 2">
    <name type="scientific">Desulfonema magnum</name>
    <dbReference type="NCBI Taxonomy" id="45655"/>
    <lineage>
        <taxon>Bacteria</taxon>
        <taxon>Pseudomonadati</taxon>
        <taxon>Thermodesulfobacteriota</taxon>
        <taxon>Desulfobacteria</taxon>
        <taxon>Desulfobacterales</taxon>
        <taxon>Desulfococcaceae</taxon>
        <taxon>Desulfonema</taxon>
    </lineage>
</organism>
<dbReference type="EMBL" id="CP061800">
    <property type="protein sequence ID" value="QTA84608.1"/>
    <property type="molecule type" value="Genomic_DNA"/>
</dbReference>
<evidence type="ECO:0000313" key="2">
    <source>
        <dbReference type="Proteomes" id="UP000663722"/>
    </source>
</evidence>
<proteinExistence type="predicted"/>
<dbReference type="KEGG" id="dmm:dnm_006070"/>
<name>A0A975BG03_9BACT</name>
<dbReference type="Proteomes" id="UP000663722">
    <property type="component" value="Chromosome"/>
</dbReference>
<dbReference type="AlphaFoldDB" id="A0A975BG03"/>